<evidence type="ECO:0000313" key="3">
    <source>
        <dbReference type="Proteomes" id="UP000663881"/>
    </source>
</evidence>
<dbReference type="Proteomes" id="UP000663891">
    <property type="component" value="Unassembled WGS sequence"/>
</dbReference>
<evidence type="ECO:0000313" key="2">
    <source>
        <dbReference type="EMBL" id="CAF3602371.1"/>
    </source>
</evidence>
<organism evidence="2 3">
    <name type="scientific">Adineta steineri</name>
    <dbReference type="NCBI Taxonomy" id="433720"/>
    <lineage>
        <taxon>Eukaryota</taxon>
        <taxon>Metazoa</taxon>
        <taxon>Spiralia</taxon>
        <taxon>Gnathifera</taxon>
        <taxon>Rotifera</taxon>
        <taxon>Eurotatoria</taxon>
        <taxon>Bdelloidea</taxon>
        <taxon>Adinetida</taxon>
        <taxon>Adinetidae</taxon>
        <taxon>Adineta</taxon>
    </lineage>
</organism>
<name>A0A818NBY8_9BILA</name>
<comment type="caution">
    <text evidence="2">The sequence shown here is derived from an EMBL/GenBank/DDBJ whole genome shotgun (WGS) entry which is preliminary data.</text>
</comment>
<dbReference type="AlphaFoldDB" id="A0A818NBY8"/>
<dbReference type="EMBL" id="CAJOAY010000248">
    <property type="protein sequence ID" value="CAF3602371.1"/>
    <property type="molecule type" value="Genomic_DNA"/>
</dbReference>
<reference evidence="2" key="1">
    <citation type="submission" date="2021-02" db="EMBL/GenBank/DDBJ databases">
        <authorList>
            <person name="Nowell W R."/>
        </authorList>
    </citation>
    <scope>NUCLEOTIDE SEQUENCE</scope>
</reference>
<evidence type="ECO:0000313" key="1">
    <source>
        <dbReference type="EMBL" id="CAF1300497.1"/>
    </source>
</evidence>
<gene>
    <name evidence="2" type="ORF">OKA104_LOCUS6686</name>
    <name evidence="1" type="ORF">VCS650_LOCUS31018</name>
</gene>
<accession>A0A818NBY8</accession>
<proteinExistence type="predicted"/>
<sequence>MANADEPRSVMAHAQPRVFMAMVLNSQFKAANIMTISAHLIDQLAQVDDLIESANGPNAGYEKEKTLLEVEENIIHHIKQFLDQT</sequence>
<protein>
    <submittedName>
        <fullName evidence="2">Uncharacterized protein</fullName>
    </submittedName>
</protein>
<dbReference type="Proteomes" id="UP000663881">
    <property type="component" value="Unassembled WGS sequence"/>
</dbReference>
<dbReference type="EMBL" id="CAJNON010000519">
    <property type="protein sequence ID" value="CAF1300497.1"/>
    <property type="molecule type" value="Genomic_DNA"/>
</dbReference>